<dbReference type="Gene3D" id="1.25.40.10">
    <property type="entry name" value="Tetratricopeptide repeat domain"/>
    <property type="match status" value="3"/>
</dbReference>
<dbReference type="SUPFAM" id="SSF48452">
    <property type="entry name" value="TPR-like"/>
    <property type="match status" value="2"/>
</dbReference>
<keyword evidence="1" id="KW-0677">Repeat</keyword>
<evidence type="ECO:0000313" key="3">
    <source>
        <dbReference type="EMBL" id="SDF05391.1"/>
    </source>
</evidence>
<organism evidence="3 4">
    <name type="scientific">Thalassobaculum litoreum DSM 18839</name>
    <dbReference type="NCBI Taxonomy" id="1123362"/>
    <lineage>
        <taxon>Bacteria</taxon>
        <taxon>Pseudomonadati</taxon>
        <taxon>Pseudomonadota</taxon>
        <taxon>Alphaproteobacteria</taxon>
        <taxon>Rhodospirillales</taxon>
        <taxon>Thalassobaculaceae</taxon>
        <taxon>Thalassobaculum</taxon>
    </lineage>
</organism>
<reference evidence="3 4" key="1">
    <citation type="submission" date="2016-10" db="EMBL/GenBank/DDBJ databases">
        <authorList>
            <person name="Varghese N."/>
            <person name="Submissions S."/>
        </authorList>
    </citation>
    <scope>NUCLEOTIDE SEQUENCE [LARGE SCALE GENOMIC DNA]</scope>
    <source>
        <strain evidence="3 4">DSM 18839</strain>
    </source>
</reference>
<protein>
    <submittedName>
        <fullName evidence="3">Tetratricopeptide repeat</fullName>
    </submittedName>
</protein>
<dbReference type="InterPro" id="IPR051012">
    <property type="entry name" value="CellSynth/LPSAsmb/PSIAsmb"/>
</dbReference>
<evidence type="ECO:0000256" key="2">
    <source>
        <dbReference type="ARBA" id="ARBA00022803"/>
    </source>
</evidence>
<dbReference type="InterPro" id="IPR011990">
    <property type="entry name" value="TPR-like_helical_dom_sf"/>
</dbReference>
<proteinExistence type="predicted"/>
<dbReference type="RefSeq" id="WP_093147319.1">
    <property type="nucleotide sequence ID" value="NZ_FNBW01000001.1"/>
</dbReference>
<sequence length="1085" mass="119468">MRQFAIITAFVVVVALALSFLLLPSQKELGTMLLRDREYEESRRYFEEQIAAGDRSPQVVTGLLEIYIRNGDVDQAIALVGSYEEAIGTGPDILRRLAELYRQDRRFGLYLQTLERLTAIEPTAERIGDLADAYYKAGRTEKQVSALKWLRSTGSAPVDRQVELAELQIATGAYEAAADSLTRLLDASPDALSASYKLQLFDLALHLGDRDRAVHVADRTLTPDAPGSLAVSFADTALYRHAPELGLRLLHAHRELEASDPDWRRLHANGLRAVGRDDEAWAELKGWWQEDMLPPASAGSLVELAIRRAELTLALDAFSHFGLEQVGSEIALSLVGELHRAGRADAVDAMLATLGPDALDADPILGAEIMMGRGDMAAAGRFADLALARSTATMGERLALASVLARLERADEAFDLLHPYIAEPALPVEGALLLAELYVRLDRAEDGFWDVAALLAQRSSPRLRAIWAQLALATGRTTLVAEWLEREPTLDPRTAIDIYFLAEGRQAWDAAVPAARRLTALEPGNESAQRLAYALFQNGEAEAALDALRPLIPDNPDAEPLYADILGALGRTDELVDLWTRQMGRPGLSDEDREGLVYNLLQVGADAAAWDQLLALVESQGGGWWYTAAAAAKRLGRVEAFAEVARSSLQDVDPASEEATAIVYAVADADRDASVPLFRSLAERAPAQWDPAYMGVLRDLGRRQELIAWTTDRLAQTRDPETALSLAYGLAEMDPAAAAKAVAPRAESSRAFADLYADLLRRAGQRDKALAFELALAQSGRFGADYTREAAFRALESGDRATAERLFRRVAADAPPDSDSVRQLFYLWGPRPRPEALDWIEDRARRATGEDRDAWLDTLIEMRAGKRVAAIIGGLDGATTDRELLHLVNAYAQIDDRQGESRQKLRDAMLQAIARIEQPERLRGLARIAENTRDRALITAAWRAVLAAAPADPEAQRTLGLIAYDEGRLIDAERLLGAYLANGEGDYEANYYYADTLARTDRTAQAMPFYRRAHAQLTQIEPRDFTQEVARANLLRRLGRTAEAVALMDKLVRQRPEDEGLRADFADLLIESGDLRRARSILKLK</sequence>
<dbReference type="OrthoDB" id="7311447at2"/>
<keyword evidence="2" id="KW-0802">TPR repeat</keyword>
<dbReference type="PANTHER" id="PTHR45586">
    <property type="entry name" value="TPR REPEAT-CONTAINING PROTEIN PA4667"/>
    <property type="match status" value="1"/>
</dbReference>
<dbReference type="Proteomes" id="UP000198615">
    <property type="component" value="Unassembled WGS sequence"/>
</dbReference>
<comment type="caution">
    <text evidence="3">The sequence shown here is derived from an EMBL/GenBank/DDBJ whole genome shotgun (WGS) entry which is preliminary data.</text>
</comment>
<evidence type="ECO:0000256" key="1">
    <source>
        <dbReference type="ARBA" id="ARBA00022737"/>
    </source>
</evidence>
<accession>A0A8G2BDU3</accession>
<keyword evidence="4" id="KW-1185">Reference proteome</keyword>
<dbReference type="PANTHER" id="PTHR45586:SF1">
    <property type="entry name" value="LIPOPOLYSACCHARIDE ASSEMBLY PROTEIN B"/>
    <property type="match status" value="1"/>
</dbReference>
<name>A0A8G2BDU3_9PROT</name>
<gene>
    <name evidence="3" type="ORF">SAMN05660686_00053</name>
</gene>
<dbReference type="Pfam" id="PF14559">
    <property type="entry name" value="TPR_19"/>
    <property type="match status" value="1"/>
</dbReference>
<dbReference type="EMBL" id="FNBW01000001">
    <property type="protein sequence ID" value="SDF05391.1"/>
    <property type="molecule type" value="Genomic_DNA"/>
</dbReference>
<dbReference type="AlphaFoldDB" id="A0A8G2BDU3"/>
<evidence type="ECO:0000313" key="4">
    <source>
        <dbReference type="Proteomes" id="UP000198615"/>
    </source>
</evidence>